<dbReference type="Gene3D" id="3.40.190.10">
    <property type="entry name" value="Periplasmic binding protein-like II"/>
    <property type="match status" value="2"/>
</dbReference>
<keyword evidence="1" id="KW-0732">Signal</keyword>
<gene>
    <name evidence="2" type="ORF">KIF53_15780</name>
</gene>
<dbReference type="SUPFAM" id="SSF53850">
    <property type="entry name" value="Periplasmic binding protein-like II"/>
    <property type="match status" value="1"/>
</dbReference>
<proteinExistence type="predicted"/>
<dbReference type="NCBIfam" id="TIGR02285">
    <property type="entry name" value="TIGR02285 family protein"/>
    <property type="match status" value="1"/>
</dbReference>
<dbReference type="InterPro" id="IPR011972">
    <property type="entry name" value="CHP02285"/>
</dbReference>
<dbReference type="Proteomes" id="UP000711178">
    <property type="component" value="Unassembled WGS sequence"/>
</dbReference>
<name>A0ABS7FIF9_9NEIS</name>
<keyword evidence="3" id="KW-1185">Reference proteome</keyword>
<evidence type="ECO:0000313" key="2">
    <source>
        <dbReference type="EMBL" id="MBW8289093.1"/>
    </source>
</evidence>
<organism evidence="2 3">
    <name type="scientific">Chromobacterium subtsugae</name>
    <dbReference type="NCBI Taxonomy" id="251747"/>
    <lineage>
        <taxon>Bacteria</taxon>
        <taxon>Pseudomonadati</taxon>
        <taxon>Pseudomonadota</taxon>
        <taxon>Betaproteobacteria</taxon>
        <taxon>Neisseriales</taxon>
        <taxon>Chromobacteriaceae</taxon>
        <taxon>Chromobacterium</taxon>
    </lineage>
</organism>
<feature type="signal peptide" evidence="1">
    <location>
        <begin position="1"/>
        <end position="28"/>
    </location>
</feature>
<feature type="chain" id="PRO_5045206853" evidence="1">
    <location>
        <begin position="29"/>
        <end position="302"/>
    </location>
</feature>
<accession>A0ABS7FIF9</accession>
<dbReference type="EMBL" id="JAHDTB010000014">
    <property type="protein sequence ID" value="MBW8289093.1"/>
    <property type="molecule type" value="Genomic_DNA"/>
</dbReference>
<comment type="caution">
    <text evidence="2">The sequence shown here is derived from an EMBL/GenBank/DDBJ whole genome shotgun (WGS) entry which is preliminary data.</text>
</comment>
<evidence type="ECO:0000256" key="1">
    <source>
        <dbReference type="SAM" id="SignalP"/>
    </source>
</evidence>
<dbReference type="RefSeq" id="WP_043573467.1">
    <property type="nucleotide sequence ID" value="NZ_CP142381.1"/>
</dbReference>
<protein>
    <submittedName>
        <fullName evidence="2">TIGR02285 family protein</fullName>
    </submittedName>
</protein>
<reference evidence="2 3" key="1">
    <citation type="submission" date="2021-05" db="EMBL/GenBank/DDBJ databases">
        <title>Draft Whole Genome Sequencing Of Biosensor Chromobacterium violaceum Strain CV026 Reveals A Regulatory RNA In Chromobacterium violaceum Phenotype Regulatory Network.</title>
        <authorList>
            <person name="Hong K.W."/>
            <person name="Chan K.G."/>
            <person name="Chang C.-Y."/>
        </authorList>
    </citation>
    <scope>NUCLEOTIDE SEQUENCE [LARGE SCALE GENOMIC DNA]</scope>
    <source>
        <strain evidence="2 3">ATCC 31532</strain>
    </source>
</reference>
<sequence length="302" mass="33531">MPRRLPRILRPLCLAAIAPLLAAGPLRAETMTWVLSDWPPNFIVREGKPTIGQNDVYLRLIIERWPQAQHRFVVMSTARSILELQNKTRLCRPNLIPTPERQRFAYFTLTHMQLPLQLIIRRDLAAKAPLNAKGEVELARLIRQPGLRGIVAAGRSYTAAIDGVLAAAKTGSNIRALQNLPANEGLFKLLALGRADYTLDYEPNLEYHNRQNRDQTLAGLPIAGAALIPVGIACPRTEWGLQAIRKIDALLAQAVADPAYRAAQASWASPASLQRYKAGLDRFYQQRSHPSPAAEFAPPLRP</sequence>
<evidence type="ECO:0000313" key="3">
    <source>
        <dbReference type="Proteomes" id="UP000711178"/>
    </source>
</evidence>
<dbReference type="GeneID" id="89685692"/>